<comment type="caution">
    <text evidence="1">The sequence shown here is derived from an EMBL/GenBank/DDBJ whole genome shotgun (WGS) entry which is preliminary data.</text>
</comment>
<accession>A0ABV8GI63</accession>
<reference evidence="2" key="1">
    <citation type="journal article" date="2019" name="Int. J. Syst. Evol. Microbiol.">
        <title>The Global Catalogue of Microorganisms (GCM) 10K type strain sequencing project: providing services to taxonomists for standard genome sequencing and annotation.</title>
        <authorList>
            <consortium name="The Broad Institute Genomics Platform"/>
            <consortium name="The Broad Institute Genome Sequencing Center for Infectious Disease"/>
            <person name="Wu L."/>
            <person name="Ma J."/>
        </authorList>
    </citation>
    <scope>NUCLEOTIDE SEQUENCE [LARGE SCALE GENOMIC DNA]</scope>
    <source>
        <strain evidence="2">TBRC 1276</strain>
    </source>
</reference>
<keyword evidence="2" id="KW-1185">Reference proteome</keyword>
<evidence type="ECO:0008006" key="3">
    <source>
        <dbReference type="Google" id="ProtNLM"/>
    </source>
</evidence>
<name>A0ABV8GI63_9ACTN</name>
<protein>
    <recommendedName>
        <fullName evidence="3">DUF397 domain-containing protein</fullName>
    </recommendedName>
</protein>
<gene>
    <name evidence="1" type="ORF">ACFOY2_32820</name>
</gene>
<organism evidence="1 2">
    <name type="scientific">Nonomuraea purpurea</name>
    <dbReference type="NCBI Taxonomy" id="1849276"/>
    <lineage>
        <taxon>Bacteria</taxon>
        <taxon>Bacillati</taxon>
        <taxon>Actinomycetota</taxon>
        <taxon>Actinomycetes</taxon>
        <taxon>Streptosporangiales</taxon>
        <taxon>Streptosporangiaceae</taxon>
        <taxon>Nonomuraea</taxon>
    </lineage>
</organism>
<dbReference type="Proteomes" id="UP001595851">
    <property type="component" value="Unassembled WGS sequence"/>
</dbReference>
<proteinExistence type="predicted"/>
<dbReference type="EMBL" id="JBHSBI010000019">
    <property type="protein sequence ID" value="MFC4012057.1"/>
    <property type="molecule type" value="Genomic_DNA"/>
</dbReference>
<evidence type="ECO:0000313" key="1">
    <source>
        <dbReference type="EMBL" id="MFC4012057.1"/>
    </source>
</evidence>
<evidence type="ECO:0000313" key="2">
    <source>
        <dbReference type="Proteomes" id="UP001595851"/>
    </source>
</evidence>
<sequence length="72" mass="7846">MQKHDGGRVGRSCLAVEQLPALHARVTMMDGHHGQTPRRNAALSFSTMSERGASSRADTPLIRGGYELVDKK</sequence>
<dbReference type="RefSeq" id="WP_379532097.1">
    <property type="nucleotide sequence ID" value="NZ_JBHSBI010000019.1"/>
</dbReference>